<dbReference type="SUPFAM" id="SSF63887">
    <property type="entry name" value="P-domain of calnexin/calreticulin"/>
    <property type="match status" value="1"/>
</dbReference>
<organism evidence="16 17">
    <name type="scientific">Ascaris lumbricoides</name>
    <name type="common">Giant roundworm</name>
    <dbReference type="NCBI Taxonomy" id="6252"/>
    <lineage>
        <taxon>Eukaryota</taxon>
        <taxon>Metazoa</taxon>
        <taxon>Ecdysozoa</taxon>
        <taxon>Nematoda</taxon>
        <taxon>Chromadorea</taxon>
        <taxon>Rhabditida</taxon>
        <taxon>Spirurina</taxon>
        <taxon>Ascaridomorpha</taxon>
        <taxon>Ascaridoidea</taxon>
        <taxon>Ascarididae</taxon>
        <taxon>Ascaris</taxon>
    </lineage>
</organism>
<dbReference type="InterPro" id="IPR009033">
    <property type="entry name" value="Calreticulin/calnexin_P_dom_sf"/>
</dbReference>
<feature type="disulfide bond" evidence="13">
    <location>
        <begin position="144"/>
        <end position="176"/>
    </location>
</feature>
<evidence type="ECO:0000256" key="3">
    <source>
        <dbReference type="ARBA" id="ARBA00015837"/>
    </source>
</evidence>
<feature type="compositionally biased region" description="Basic and acidic residues" evidence="15">
    <location>
        <begin position="268"/>
        <end position="290"/>
    </location>
</feature>
<dbReference type="InterPro" id="IPR018124">
    <property type="entry name" value="Calret/calnex_CS"/>
</dbReference>
<dbReference type="PANTHER" id="PTHR11073:SF2">
    <property type="entry name" value="CALRETICULIN"/>
    <property type="match status" value="1"/>
</dbReference>
<evidence type="ECO:0000256" key="10">
    <source>
        <dbReference type="ARBA" id="ARBA00022837"/>
    </source>
</evidence>
<dbReference type="SUPFAM" id="SSF49899">
    <property type="entry name" value="Concanavalin A-like lectins/glucanases"/>
    <property type="match status" value="1"/>
</dbReference>
<feature type="region of interest" description="Disordered" evidence="15">
    <location>
        <begin position="413"/>
        <end position="476"/>
    </location>
</feature>
<comment type="subcellular location">
    <subcellularLocation>
        <location evidence="1">Endoplasmic reticulum lumen</location>
    </subcellularLocation>
</comment>
<dbReference type="Gene3D" id="2.10.250.10">
    <property type="entry name" value="Calreticulin/calnexin, P domain"/>
    <property type="match status" value="1"/>
</dbReference>
<dbReference type="WBParaSite" id="ALUE_0000492101-mRNA-1">
    <property type="protein sequence ID" value="ALUE_0000492101-mRNA-1"/>
    <property type="gene ID" value="ALUE_0000492101"/>
</dbReference>
<dbReference type="PANTHER" id="PTHR11073">
    <property type="entry name" value="CALRETICULIN AND CALNEXIN"/>
    <property type="match status" value="1"/>
</dbReference>
<keyword evidence="12 14" id="KW-0143">Chaperone</keyword>
<evidence type="ECO:0000256" key="5">
    <source>
        <dbReference type="ARBA" id="ARBA00022729"/>
    </source>
</evidence>
<evidence type="ECO:0000256" key="2">
    <source>
        <dbReference type="ARBA" id="ARBA00010983"/>
    </source>
</evidence>
<accession>A0A0M3HRI3</accession>
<evidence type="ECO:0000256" key="6">
    <source>
        <dbReference type="ARBA" id="ARBA00022734"/>
    </source>
</evidence>
<keyword evidence="7" id="KW-0677">Repeat</keyword>
<evidence type="ECO:0000256" key="4">
    <source>
        <dbReference type="ARBA" id="ARBA00022723"/>
    </source>
</evidence>
<dbReference type="AlphaFoldDB" id="A0A0M3HRI3"/>
<keyword evidence="9" id="KW-0862">Zinc</keyword>
<evidence type="ECO:0000256" key="15">
    <source>
        <dbReference type="SAM" id="MobiDB-lite"/>
    </source>
</evidence>
<dbReference type="PROSITE" id="PS00805">
    <property type="entry name" value="CALRETICULIN_REPEAT"/>
    <property type="match status" value="1"/>
</dbReference>
<feature type="chain" id="PRO_5005395840" description="Calreticulin" evidence="14">
    <location>
        <begin position="18"/>
        <end position="476"/>
    </location>
</feature>
<protein>
    <recommendedName>
        <fullName evidence="3">Calreticulin</fullName>
    </recommendedName>
</protein>
<dbReference type="GO" id="GO:0030246">
    <property type="term" value="F:carbohydrate binding"/>
    <property type="evidence" value="ECO:0007669"/>
    <property type="project" value="UniProtKB-KW"/>
</dbReference>
<feature type="signal peptide" evidence="14">
    <location>
        <begin position="1"/>
        <end position="17"/>
    </location>
</feature>
<dbReference type="GO" id="GO:0036503">
    <property type="term" value="P:ERAD pathway"/>
    <property type="evidence" value="ECO:0007669"/>
    <property type="project" value="TreeGrafter"/>
</dbReference>
<evidence type="ECO:0000313" key="16">
    <source>
        <dbReference type="Proteomes" id="UP000036681"/>
    </source>
</evidence>
<sequence length="476" mass="55632">MRSALVVLAIVIAVVAAEVYFREEFLVSSYLPPTRCAFPPDPVKRLRDIVGCILGILFIRRNLKTWFSDDSWESRWVQSKHKDDYGAFKLSHGKFYNDAVKDKGIQTSQDAKFYSRAASFPKFSNKGKTVVIQFTVKHEQNIDCGGGYLKVMASNVNLEDFHGETPYNVMFGPDICGPGTKKVHVIFSYKGKNHLIKKEIRCKDDEMTHMYTLILSPDNTYEVQIDGEKVESGELESDWDFLPPKKIKDPDAKKPDDWDEREYIDDPEDKKPDDWEKPEHIPDPEAKKPEDWDDEMDGEWEPPMIDNPEYKGEWKPKQIKNPAFKASKFSSYASFIPLQFCLWWVRTLPGKWIHPEIDNPEYTPDDELYLYEDWGAVGFDLWQVKSGTIFDNILITDSIEEAKSFAAETFEKTKEGEKKMKDKHDEEERKKAEEEEKKRKEEEDKKKKEEKEDDEEDEKEKEDDKKDKDEDSHDEL</sequence>
<feature type="compositionally biased region" description="Basic and acidic residues" evidence="15">
    <location>
        <begin position="246"/>
        <end position="256"/>
    </location>
</feature>
<dbReference type="Gene3D" id="2.60.120.200">
    <property type="match status" value="2"/>
</dbReference>
<dbReference type="FunFam" id="2.10.250.10:FF:000002">
    <property type="entry name" value="Calreticulin"/>
    <property type="match status" value="1"/>
</dbReference>
<dbReference type="GO" id="GO:0005789">
    <property type="term" value="C:endoplasmic reticulum membrane"/>
    <property type="evidence" value="ECO:0007669"/>
    <property type="project" value="TreeGrafter"/>
</dbReference>
<dbReference type="GO" id="GO:0006457">
    <property type="term" value="P:protein folding"/>
    <property type="evidence" value="ECO:0007669"/>
    <property type="project" value="InterPro"/>
</dbReference>
<keyword evidence="6" id="KW-0430">Lectin</keyword>
<keyword evidence="8 14" id="KW-0256">Endoplasmic reticulum</keyword>
<evidence type="ECO:0000256" key="11">
    <source>
        <dbReference type="ARBA" id="ARBA00023157"/>
    </source>
</evidence>
<feature type="compositionally biased region" description="Acidic residues" evidence="15">
    <location>
        <begin position="257"/>
        <end position="267"/>
    </location>
</feature>
<dbReference type="InterPro" id="IPR013320">
    <property type="entry name" value="ConA-like_dom_sf"/>
</dbReference>
<dbReference type="Proteomes" id="UP000036681">
    <property type="component" value="Unplaced"/>
</dbReference>
<keyword evidence="16" id="KW-1185">Reference proteome</keyword>
<keyword evidence="5 14" id="KW-0732">Signal</keyword>
<dbReference type="InterPro" id="IPR001580">
    <property type="entry name" value="Calret/calnex"/>
</dbReference>
<feature type="compositionally biased region" description="Basic and acidic residues" evidence="15">
    <location>
        <begin position="413"/>
        <end position="450"/>
    </location>
</feature>
<reference evidence="17" key="1">
    <citation type="submission" date="2017-02" db="UniProtKB">
        <authorList>
            <consortium name="WormBaseParasite"/>
        </authorList>
    </citation>
    <scope>IDENTIFICATION</scope>
</reference>
<dbReference type="PROSITE" id="PS00804">
    <property type="entry name" value="CALRETICULIN_2"/>
    <property type="match status" value="1"/>
</dbReference>
<dbReference type="GO" id="GO:0051082">
    <property type="term" value="F:unfolded protein binding"/>
    <property type="evidence" value="ECO:0007669"/>
    <property type="project" value="InterPro"/>
</dbReference>
<dbReference type="PRINTS" id="PR00626">
    <property type="entry name" value="CALRETICULIN"/>
</dbReference>
<evidence type="ECO:0000256" key="13">
    <source>
        <dbReference type="PIRSR" id="PIRSR601580-3"/>
    </source>
</evidence>
<evidence type="ECO:0000256" key="14">
    <source>
        <dbReference type="RuleBase" id="RU362126"/>
    </source>
</evidence>
<dbReference type="Pfam" id="PF00262">
    <property type="entry name" value="Calreticulin"/>
    <property type="match status" value="1"/>
</dbReference>
<evidence type="ECO:0000256" key="12">
    <source>
        <dbReference type="ARBA" id="ARBA00023186"/>
    </source>
</evidence>
<evidence type="ECO:0000256" key="8">
    <source>
        <dbReference type="ARBA" id="ARBA00022824"/>
    </source>
</evidence>
<dbReference type="GO" id="GO:0005788">
    <property type="term" value="C:endoplasmic reticulum lumen"/>
    <property type="evidence" value="ECO:0007669"/>
    <property type="project" value="UniProtKB-SubCell"/>
</dbReference>
<evidence type="ECO:0000256" key="9">
    <source>
        <dbReference type="ARBA" id="ARBA00022833"/>
    </source>
</evidence>
<evidence type="ECO:0000313" key="17">
    <source>
        <dbReference type="WBParaSite" id="ALUE_0000492101-mRNA-1"/>
    </source>
</evidence>
<keyword evidence="10" id="KW-0106">Calcium</keyword>
<comment type="similarity">
    <text evidence="2 14">Belongs to the calreticulin family.</text>
</comment>
<evidence type="ECO:0000256" key="1">
    <source>
        <dbReference type="ARBA" id="ARBA00004319"/>
    </source>
</evidence>
<feature type="region of interest" description="Disordered" evidence="15">
    <location>
        <begin position="232"/>
        <end position="297"/>
    </location>
</feature>
<evidence type="ECO:0000256" key="7">
    <source>
        <dbReference type="ARBA" id="ARBA00022737"/>
    </source>
</evidence>
<feature type="compositionally biased region" description="Acidic residues" evidence="15">
    <location>
        <begin position="451"/>
        <end position="461"/>
    </location>
</feature>
<dbReference type="FunFam" id="2.60.120.200:FF:000122">
    <property type="entry name" value="Calreticulin 3"/>
    <property type="match status" value="1"/>
</dbReference>
<feature type="compositionally biased region" description="Basic and acidic residues" evidence="15">
    <location>
        <begin position="462"/>
        <end position="476"/>
    </location>
</feature>
<proteinExistence type="inferred from homology"/>
<dbReference type="GO" id="GO:0005509">
    <property type="term" value="F:calcium ion binding"/>
    <property type="evidence" value="ECO:0007669"/>
    <property type="project" value="InterPro"/>
</dbReference>
<keyword evidence="11 13" id="KW-1015">Disulfide bond</keyword>
<name>A0A0M3HRI3_ASCLU</name>
<dbReference type="PROSITE" id="PS00803">
    <property type="entry name" value="CALRETICULIN_1"/>
    <property type="match status" value="1"/>
</dbReference>
<keyword evidence="4" id="KW-0479">Metal-binding</keyword>